<evidence type="ECO:0000313" key="1">
    <source>
        <dbReference type="EMBL" id="KAL3423418.1"/>
    </source>
</evidence>
<evidence type="ECO:0000313" key="2">
    <source>
        <dbReference type="Proteomes" id="UP001629113"/>
    </source>
</evidence>
<keyword evidence="2" id="KW-1185">Reference proteome</keyword>
<protein>
    <submittedName>
        <fullName evidence="1">Uncharacterized protein</fullName>
    </submittedName>
</protein>
<reference evidence="1 2" key="1">
    <citation type="submission" date="2024-06" db="EMBL/GenBank/DDBJ databases">
        <title>Complete genome of Phlyctema vagabunda strain 19-DSS-EL-015.</title>
        <authorList>
            <person name="Fiorenzani C."/>
        </authorList>
    </citation>
    <scope>NUCLEOTIDE SEQUENCE [LARGE SCALE GENOMIC DNA]</scope>
    <source>
        <strain evidence="1 2">19-DSS-EL-015</strain>
    </source>
</reference>
<accession>A0ABR4PJB8</accession>
<dbReference type="EMBL" id="JBFCZG010000004">
    <property type="protein sequence ID" value="KAL3423418.1"/>
    <property type="molecule type" value="Genomic_DNA"/>
</dbReference>
<organism evidence="1 2">
    <name type="scientific">Phlyctema vagabunda</name>
    <dbReference type="NCBI Taxonomy" id="108571"/>
    <lineage>
        <taxon>Eukaryota</taxon>
        <taxon>Fungi</taxon>
        <taxon>Dikarya</taxon>
        <taxon>Ascomycota</taxon>
        <taxon>Pezizomycotina</taxon>
        <taxon>Leotiomycetes</taxon>
        <taxon>Helotiales</taxon>
        <taxon>Dermateaceae</taxon>
        <taxon>Phlyctema</taxon>
    </lineage>
</organism>
<dbReference type="Proteomes" id="UP001629113">
    <property type="component" value="Unassembled WGS sequence"/>
</dbReference>
<gene>
    <name evidence="1" type="ORF">PVAG01_05165</name>
</gene>
<proteinExistence type="predicted"/>
<comment type="caution">
    <text evidence="1">The sequence shown here is derived from an EMBL/GenBank/DDBJ whole genome shotgun (WGS) entry which is preliminary data.</text>
</comment>
<sequence>MEHTNPSAASNEFELEDDYATAYTTIKDTLSHRSGLGRHDQAFGATSLGSKATIQYIV</sequence>
<name>A0ABR4PJB8_9HELO</name>